<dbReference type="Gene3D" id="3.30.40.10">
    <property type="entry name" value="Zinc/RING finger domain, C3HC4 (zinc finger)"/>
    <property type="match status" value="1"/>
</dbReference>
<dbReference type="CDD" id="cd16461">
    <property type="entry name" value="RING-H2_EL5-like"/>
    <property type="match status" value="1"/>
</dbReference>
<dbReference type="GO" id="GO:0016740">
    <property type="term" value="F:transferase activity"/>
    <property type="evidence" value="ECO:0007669"/>
    <property type="project" value="UniProtKB-KW"/>
</dbReference>
<keyword evidence="14" id="KW-1185">Reference proteome</keyword>
<organism evidence="13 14">
    <name type="scientific">Dioscorea zingiberensis</name>
    <dbReference type="NCBI Taxonomy" id="325984"/>
    <lineage>
        <taxon>Eukaryota</taxon>
        <taxon>Viridiplantae</taxon>
        <taxon>Streptophyta</taxon>
        <taxon>Embryophyta</taxon>
        <taxon>Tracheophyta</taxon>
        <taxon>Spermatophyta</taxon>
        <taxon>Magnoliopsida</taxon>
        <taxon>Liliopsida</taxon>
        <taxon>Dioscoreales</taxon>
        <taxon>Dioscoreaceae</taxon>
        <taxon>Dioscorea</taxon>
    </lineage>
</organism>
<evidence type="ECO:0000256" key="4">
    <source>
        <dbReference type="ARBA" id="ARBA00022723"/>
    </source>
</evidence>
<feature type="domain" description="RING-type" evidence="12">
    <location>
        <begin position="128"/>
        <end position="170"/>
    </location>
</feature>
<dbReference type="Proteomes" id="UP001085076">
    <property type="component" value="Miscellaneous, Linkage group lg05"/>
</dbReference>
<evidence type="ECO:0000256" key="10">
    <source>
        <dbReference type="SAM" id="MobiDB-lite"/>
    </source>
</evidence>
<feature type="transmembrane region" description="Helical" evidence="11">
    <location>
        <begin position="57"/>
        <end position="82"/>
    </location>
</feature>
<feature type="region of interest" description="Disordered" evidence="10">
    <location>
        <begin position="26"/>
        <end position="48"/>
    </location>
</feature>
<proteinExistence type="inferred from homology"/>
<dbReference type="AlphaFoldDB" id="A0A9D5CIU7"/>
<comment type="caution">
    <text evidence="13">The sequence shown here is derived from an EMBL/GenBank/DDBJ whole genome shotgun (WGS) entry which is preliminary data.</text>
</comment>
<keyword evidence="4" id="KW-0479">Metal-binding</keyword>
<evidence type="ECO:0000256" key="8">
    <source>
        <dbReference type="ARBA" id="ARBA00024209"/>
    </source>
</evidence>
<dbReference type="InterPro" id="IPR001841">
    <property type="entry name" value="Znf_RING"/>
</dbReference>
<dbReference type="PANTHER" id="PTHR46905:SF7">
    <property type="entry name" value="RING-H2 FINGER PROTEIN ATL78"/>
    <property type="match status" value="1"/>
</dbReference>
<dbReference type="EMBL" id="JAGGNH010000005">
    <property type="protein sequence ID" value="KAJ0973328.1"/>
    <property type="molecule type" value="Genomic_DNA"/>
</dbReference>
<keyword evidence="7 11" id="KW-0472">Membrane</keyword>
<keyword evidence="9" id="KW-0863">Zinc-finger</keyword>
<evidence type="ECO:0000256" key="9">
    <source>
        <dbReference type="PROSITE-ProRule" id="PRU00175"/>
    </source>
</evidence>
<feature type="region of interest" description="Disordered" evidence="10">
    <location>
        <begin position="226"/>
        <end position="247"/>
    </location>
</feature>
<gene>
    <name evidence="13" type="ORF">J5N97_021287</name>
</gene>
<evidence type="ECO:0000313" key="14">
    <source>
        <dbReference type="Proteomes" id="UP001085076"/>
    </source>
</evidence>
<evidence type="ECO:0000259" key="12">
    <source>
        <dbReference type="PROSITE" id="PS50089"/>
    </source>
</evidence>
<reference evidence="13" key="2">
    <citation type="journal article" date="2022" name="Hortic Res">
        <title>The genome of Dioscorea zingiberensis sheds light on the biosynthesis, origin and evolution of the medicinally important diosgenin saponins.</title>
        <authorList>
            <person name="Li Y."/>
            <person name="Tan C."/>
            <person name="Li Z."/>
            <person name="Guo J."/>
            <person name="Li S."/>
            <person name="Chen X."/>
            <person name="Wang C."/>
            <person name="Dai X."/>
            <person name="Yang H."/>
            <person name="Song W."/>
            <person name="Hou L."/>
            <person name="Xu J."/>
            <person name="Tong Z."/>
            <person name="Xu A."/>
            <person name="Yuan X."/>
            <person name="Wang W."/>
            <person name="Yang Q."/>
            <person name="Chen L."/>
            <person name="Sun Z."/>
            <person name="Wang K."/>
            <person name="Pan B."/>
            <person name="Chen J."/>
            <person name="Bao Y."/>
            <person name="Liu F."/>
            <person name="Qi X."/>
            <person name="Gang D.R."/>
            <person name="Wen J."/>
            <person name="Li J."/>
        </authorList>
    </citation>
    <scope>NUCLEOTIDE SEQUENCE</scope>
    <source>
        <strain evidence="13">Dzin_1.0</strain>
    </source>
</reference>
<reference evidence="13" key="1">
    <citation type="submission" date="2021-03" db="EMBL/GenBank/DDBJ databases">
        <authorList>
            <person name="Li Z."/>
            <person name="Yang C."/>
        </authorList>
    </citation>
    <scope>NUCLEOTIDE SEQUENCE</scope>
    <source>
        <strain evidence="13">Dzin_1.0</strain>
        <tissue evidence="13">Leaf</tissue>
    </source>
</reference>
<evidence type="ECO:0000256" key="3">
    <source>
        <dbReference type="ARBA" id="ARBA00022692"/>
    </source>
</evidence>
<dbReference type="GO" id="GO:0016020">
    <property type="term" value="C:membrane"/>
    <property type="evidence" value="ECO:0007669"/>
    <property type="project" value="UniProtKB-SubCell"/>
</dbReference>
<evidence type="ECO:0000256" key="1">
    <source>
        <dbReference type="ARBA" id="ARBA00004167"/>
    </source>
</evidence>
<keyword evidence="3 11" id="KW-0812">Transmembrane</keyword>
<dbReference type="InterPro" id="IPR013083">
    <property type="entry name" value="Znf_RING/FYVE/PHD"/>
</dbReference>
<dbReference type="PANTHER" id="PTHR46905">
    <property type="entry name" value="RING-H2 FINGER PROTEIN ATL78"/>
    <property type="match status" value="1"/>
</dbReference>
<name>A0A9D5CIU7_9LILI</name>
<evidence type="ECO:0000256" key="7">
    <source>
        <dbReference type="ARBA" id="ARBA00023136"/>
    </source>
</evidence>
<dbReference type="GO" id="GO:0016567">
    <property type="term" value="P:protein ubiquitination"/>
    <property type="evidence" value="ECO:0007669"/>
    <property type="project" value="InterPro"/>
</dbReference>
<dbReference type="Pfam" id="PF13639">
    <property type="entry name" value="zf-RING_2"/>
    <property type="match status" value="1"/>
</dbReference>
<comment type="similarity">
    <text evidence="8">Belongs to the RING-type zinc finger family. ATL subfamily.</text>
</comment>
<evidence type="ECO:0000256" key="5">
    <source>
        <dbReference type="ARBA" id="ARBA00022833"/>
    </source>
</evidence>
<protein>
    <recommendedName>
        <fullName evidence="12">RING-type domain-containing protein</fullName>
    </recommendedName>
</protein>
<dbReference type="OrthoDB" id="8062037at2759"/>
<keyword evidence="6 11" id="KW-1133">Transmembrane helix</keyword>
<keyword evidence="5" id="KW-0862">Zinc</keyword>
<dbReference type="GO" id="GO:0008270">
    <property type="term" value="F:zinc ion binding"/>
    <property type="evidence" value="ECO:0007669"/>
    <property type="project" value="UniProtKB-KW"/>
</dbReference>
<keyword evidence="2" id="KW-0808">Transferase</keyword>
<accession>A0A9D5CIU7</accession>
<evidence type="ECO:0000313" key="13">
    <source>
        <dbReference type="EMBL" id="KAJ0973328.1"/>
    </source>
</evidence>
<dbReference type="SUPFAM" id="SSF57850">
    <property type="entry name" value="RING/U-box"/>
    <property type="match status" value="1"/>
</dbReference>
<evidence type="ECO:0000256" key="2">
    <source>
        <dbReference type="ARBA" id="ARBA00022679"/>
    </source>
</evidence>
<dbReference type="SMART" id="SM00184">
    <property type="entry name" value="RING"/>
    <property type="match status" value="1"/>
</dbReference>
<comment type="subcellular location">
    <subcellularLocation>
        <location evidence="1">Membrane</location>
        <topology evidence="1">Single-pass membrane protein</topology>
    </subcellularLocation>
</comment>
<feature type="compositionally biased region" description="Basic and acidic residues" evidence="10">
    <location>
        <begin position="226"/>
        <end position="238"/>
    </location>
</feature>
<dbReference type="PROSITE" id="PS50089">
    <property type="entry name" value="ZF_RING_2"/>
    <property type="match status" value="1"/>
</dbReference>
<sequence length="247" mass="26888">MASLELLQTLAIHVYPRRLLLHTPLYKPSSPPPESLASAPAGRKDGGEPGSSFDANVVMILAVLLCALICALGLNTIVRWVLQCTNRVGLGSDESERVARLAQSGLRRKVIRALPVYVFSEELKISECAICLSDFMPGERVRVLPKCKHGFHVKCIDRWLMGRSSCPTCRQCLFHTRQKASGCAVAETGQETQPSHSIIVPLEPEGVGTLEPPTNLDRHELKGDTELRAGTMAKEKEVAGSPPLCEA</sequence>
<dbReference type="InterPro" id="IPR044602">
    <property type="entry name" value="ATL10/ATL72-79-like"/>
</dbReference>
<evidence type="ECO:0000256" key="6">
    <source>
        <dbReference type="ARBA" id="ARBA00022989"/>
    </source>
</evidence>
<evidence type="ECO:0000256" key="11">
    <source>
        <dbReference type="SAM" id="Phobius"/>
    </source>
</evidence>